<dbReference type="PANTHER" id="PTHR37464:SF1">
    <property type="entry name" value="BLL2463 PROTEIN"/>
    <property type="match status" value="1"/>
</dbReference>
<reference evidence="4 5" key="1">
    <citation type="submission" date="2016-10" db="EMBL/GenBank/DDBJ databases">
        <authorList>
            <person name="de Groot N.N."/>
        </authorList>
    </citation>
    <scope>NUCLEOTIDE SEQUENCE [LARGE SCALE GENOMIC DNA]</scope>
    <source>
        <strain evidence="4 5">DSM 8512</strain>
    </source>
</reference>
<dbReference type="Pfam" id="PF13709">
    <property type="entry name" value="DUF4159"/>
    <property type="match status" value="1"/>
</dbReference>
<dbReference type="NCBIfam" id="TIGR02226">
    <property type="entry name" value="two_anch"/>
    <property type="match status" value="1"/>
</dbReference>
<dbReference type="CDD" id="cd03143">
    <property type="entry name" value="A4_beta-galactosidase_middle_domain"/>
    <property type="match status" value="1"/>
</dbReference>
<dbReference type="STRING" id="34002.SAMN04489859_104124"/>
<accession>A0A1H8MKA4</accession>
<feature type="transmembrane region" description="Helical" evidence="1">
    <location>
        <begin position="62"/>
        <end position="83"/>
    </location>
</feature>
<dbReference type="PANTHER" id="PTHR37464">
    <property type="entry name" value="BLL2463 PROTEIN"/>
    <property type="match status" value="1"/>
</dbReference>
<name>A0A1H8MKA4_9RHOB</name>
<protein>
    <submittedName>
        <fullName evidence="4">N-terminal double-transmembrane domain-containing protein</fullName>
    </submittedName>
</protein>
<organism evidence="4 5">
    <name type="scientific">Paracoccus alcaliphilus</name>
    <dbReference type="NCBI Taxonomy" id="34002"/>
    <lineage>
        <taxon>Bacteria</taxon>
        <taxon>Pseudomonadati</taxon>
        <taxon>Pseudomonadota</taxon>
        <taxon>Alphaproteobacteria</taxon>
        <taxon>Rhodobacterales</taxon>
        <taxon>Paracoccaceae</taxon>
        <taxon>Paracoccus</taxon>
    </lineage>
</organism>
<dbReference type="OrthoDB" id="9773014at2"/>
<evidence type="ECO:0000313" key="5">
    <source>
        <dbReference type="Proteomes" id="UP000199054"/>
    </source>
</evidence>
<evidence type="ECO:0000259" key="2">
    <source>
        <dbReference type="Pfam" id="PF07584"/>
    </source>
</evidence>
<proteinExistence type="predicted"/>
<dbReference type="Proteomes" id="UP000199054">
    <property type="component" value="Unassembled WGS sequence"/>
</dbReference>
<dbReference type="AlphaFoldDB" id="A0A1H8MKA4"/>
<dbReference type="RefSeq" id="WP_090616690.1">
    <property type="nucleotide sequence ID" value="NZ_CP067124.1"/>
</dbReference>
<evidence type="ECO:0000256" key="1">
    <source>
        <dbReference type="SAM" id="Phobius"/>
    </source>
</evidence>
<evidence type="ECO:0000313" key="4">
    <source>
        <dbReference type="EMBL" id="SEO17739.1"/>
    </source>
</evidence>
<keyword evidence="1" id="KW-0472">Membrane</keyword>
<feature type="domain" description="DUF4159" evidence="3">
    <location>
        <begin position="678"/>
        <end position="893"/>
    </location>
</feature>
<sequence length="919" mass="98151">MLILGPLGFIAPWVLTALIALPVLWLILRAMPPSPRLIAFPGVALLRGLVDRQPVARRTPWWLLLLRLAAVAALILAFAGPVWKPAPQDDADGPLLVVMDAGWAAAPDWPARQARAERALTEAAAAGRPTALLLADGRHQGPLAFQPADSLLAGLRAAQPVAWTTELPEDPATALADLPSGRFSALWIADGLDNPHRQVWVRALTEAGSLTVLPPASPIRALALEGGESPALRLTSSDEAAPVVLAIGPDPQGTPRELARLQPGAAQITRGVATRPVAIDLPPELRNRITRFQIEAAAHAGAVVLADDRVRRHKVGLVGAADRQAEGQQLLSPLHYLRRALAPSADLVEGGLGDVLDTAPDVIVLADQVDLAEVDELTGWVEDGGLLIRFAGPRMGAYDALADEPLLPVRLRQGGRDIGGALSWGDPRALRDFDGDGIFAGLSTPDDVTVRAQLMPQPSPDLSERIIAALSDNTPLVTQARMGQGQLVLFHVTANAEWSNLPISGLFVQMLDRLIATARTTPVEAQAEDREHPFWVPETLLDGFGRDQPAEGLAPVPAEALADGPGPDHPAGIYAAGERRMALNAGGGFELATWPGAQLENRAEAAGRDLKGLLLAAAALLMALDALGSAALMRGRRLAAALLVVMMALPSPPVHAQEADEQGALNPELVRAADEVALAYVVTGDERVDEASRQGLRGLSMVLRQRTSVEPGEPVAIDVNQDELSVLTMLYWPVTDNQVLPSPQAYLRLNHYLRSGGMILFDTRDGDIAGLGGPDMSESLRNLAAPLEIPPLAPVPDDHVLTRTFYLLADFPGRWQGQSVWVEAPISSEAVASGFRHLNDGVSPVVIGANSWTEAWAMDDDGSYAFPIGRGWEGEQQREMAYRFGVNLVMYVLTGNYKSDQVHVPALLDRLRVEEELAP</sequence>
<keyword evidence="1 4" id="KW-0812">Transmembrane</keyword>
<dbReference type="Gene3D" id="3.40.50.880">
    <property type="match status" value="1"/>
</dbReference>
<keyword evidence="1" id="KW-1133">Transmembrane helix</keyword>
<dbReference type="InterPro" id="IPR029062">
    <property type="entry name" value="Class_I_gatase-like"/>
</dbReference>
<dbReference type="InterPro" id="IPR011933">
    <property type="entry name" value="Double_TM_dom"/>
</dbReference>
<dbReference type="EMBL" id="FODE01000041">
    <property type="protein sequence ID" value="SEO17739.1"/>
    <property type="molecule type" value="Genomic_DNA"/>
</dbReference>
<feature type="domain" description="Aerotolerance regulator N-terminal" evidence="2">
    <location>
        <begin position="8"/>
        <end position="81"/>
    </location>
</feature>
<gene>
    <name evidence="4" type="ORF">SAMN04489859_104124</name>
</gene>
<dbReference type="Pfam" id="PF07584">
    <property type="entry name" value="BatA"/>
    <property type="match status" value="1"/>
</dbReference>
<evidence type="ECO:0000259" key="3">
    <source>
        <dbReference type="Pfam" id="PF13709"/>
    </source>
</evidence>
<keyword evidence="5" id="KW-1185">Reference proteome</keyword>
<dbReference type="InterPro" id="IPR025297">
    <property type="entry name" value="DUF4159"/>
</dbReference>
<feature type="transmembrane region" description="Helical" evidence="1">
    <location>
        <begin position="7"/>
        <end position="28"/>
    </location>
</feature>
<dbReference type="SUPFAM" id="SSF52317">
    <property type="entry name" value="Class I glutamine amidotransferase-like"/>
    <property type="match status" value="1"/>
</dbReference>
<dbReference type="Gene3D" id="3.40.50.12140">
    <property type="entry name" value="Domain of unknown function DUF4159"/>
    <property type="match status" value="1"/>
</dbReference>
<dbReference type="InterPro" id="IPR024163">
    <property type="entry name" value="Aerotolerance_reg_N"/>
</dbReference>